<dbReference type="EMBL" id="CAJJDN010000080">
    <property type="protein sequence ID" value="CAD8103407.1"/>
    <property type="molecule type" value="Genomic_DNA"/>
</dbReference>
<gene>
    <name evidence="14" type="ORF">PSON_ATCC_30995.1.T0800079</name>
</gene>
<dbReference type="GO" id="GO:0005975">
    <property type="term" value="P:carbohydrate metabolic process"/>
    <property type="evidence" value="ECO:0007669"/>
    <property type="project" value="InterPro"/>
</dbReference>
<comment type="similarity">
    <text evidence="3">Belongs to the glycosyl hydrolase 13 family.</text>
</comment>
<evidence type="ECO:0000259" key="12">
    <source>
        <dbReference type="SMART" id="SM00632"/>
    </source>
</evidence>
<evidence type="ECO:0000256" key="10">
    <source>
        <dbReference type="ARBA" id="ARBA00023295"/>
    </source>
</evidence>
<dbReference type="GO" id="GO:0046872">
    <property type="term" value="F:metal ion binding"/>
    <property type="evidence" value="ECO:0007669"/>
    <property type="project" value="UniProtKB-KW"/>
</dbReference>
<accession>A0A8S1PJM9</accession>
<reference evidence="14" key="1">
    <citation type="submission" date="2021-01" db="EMBL/GenBank/DDBJ databases">
        <authorList>
            <consortium name="Genoscope - CEA"/>
            <person name="William W."/>
        </authorList>
    </citation>
    <scope>NUCLEOTIDE SEQUENCE</scope>
</reference>
<organism evidence="14 15">
    <name type="scientific">Paramecium sonneborni</name>
    <dbReference type="NCBI Taxonomy" id="65129"/>
    <lineage>
        <taxon>Eukaryota</taxon>
        <taxon>Sar</taxon>
        <taxon>Alveolata</taxon>
        <taxon>Ciliophora</taxon>
        <taxon>Intramacronucleata</taxon>
        <taxon>Oligohymenophorea</taxon>
        <taxon>Peniculida</taxon>
        <taxon>Parameciidae</taxon>
        <taxon>Paramecium</taxon>
    </lineage>
</organism>
<evidence type="ECO:0000259" key="13">
    <source>
        <dbReference type="SMART" id="SM00642"/>
    </source>
</evidence>
<comment type="catalytic activity">
    <reaction evidence="1">
        <text>Endohydrolysis of (1-&gt;4)-alpha-D-glucosidic linkages in polysaccharides containing three or more (1-&gt;4)-alpha-linked D-glucose units.</text>
        <dbReference type="EC" id="3.2.1.1"/>
    </reaction>
</comment>
<feature type="signal peptide" evidence="11">
    <location>
        <begin position="1"/>
        <end position="19"/>
    </location>
</feature>
<dbReference type="Proteomes" id="UP000692954">
    <property type="component" value="Unassembled WGS sequence"/>
</dbReference>
<dbReference type="SMART" id="SM00642">
    <property type="entry name" value="Aamy"/>
    <property type="match status" value="1"/>
</dbReference>
<proteinExistence type="inferred from homology"/>
<keyword evidence="7" id="KW-0378">Hydrolase</keyword>
<dbReference type="PANTHER" id="PTHR10357">
    <property type="entry name" value="ALPHA-AMYLASE FAMILY MEMBER"/>
    <property type="match status" value="1"/>
</dbReference>
<protein>
    <recommendedName>
        <fullName evidence="4">alpha-amylase</fullName>
        <ecNumber evidence="4">3.2.1.1</ecNumber>
    </recommendedName>
</protein>
<dbReference type="Pfam" id="PF00128">
    <property type="entry name" value="Alpha-amylase"/>
    <property type="match status" value="1"/>
</dbReference>
<feature type="domain" description="Alpha-amylase C-terminal" evidence="12">
    <location>
        <begin position="392"/>
        <end position="468"/>
    </location>
</feature>
<dbReference type="InterPro" id="IPR013777">
    <property type="entry name" value="A-amylase-like"/>
</dbReference>
<evidence type="ECO:0000256" key="2">
    <source>
        <dbReference type="ARBA" id="ARBA00001913"/>
    </source>
</evidence>
<feature type="chain" id="PRO_5035797093" description="alpha-amylase" evidence="11">
    <location>
        <begin position="20"/>
        <end position="474"/>
    </location>
</feature>
<evidence type="ECO:0000256" key="11">
    <source>
        <dbReference type="SAM" id="SignalP"/>
    </source>
</evidence>
<keyword evidence="15" id="KW-1185">Reference proteome</keyword>
<evidence type="ECO:0000256" key="8">
    <source>
        <dbReference type="ARBA" id="ARBA00022837"/>
    </source>
</evidence>
<evidence type="ECO:0000256" key="6">
    <source>
        <dbReference type="ARBA" id="ARBA00022729"/>
    </source>
</evidence>
<dbReference type="AlphaFoldDB" id="A0A8S1PJM9"/>
<keyword evidence="9" id="KW-0119">Carbohydrate metabolism</keyword>
<comment type="caution">
    <text evidence="14">The sequence shown here is derived from an EMBL/GenBank/DDBJ whole genome shotgun (WGS) entry which is preliminary data.</text>
</comment>
<dbReference type="OrthoDB" id="1740265at2759"/>
<comment type="cofactor">
    <cofactor evidence="2">
        <name>Ca(2+)</name>
        <dbReference type="ChEBI" id="CHEBI:29108"/>
    </cofactor>
</comment>
<evidence type="ECO:0000256" key="4">
    <source>
        <dbReference type="ARBA" id="ARBA00012595"/>
    </source>
</evidence>
<evidence type="ECO:0000256" key="9">
    <source>
        <dbReference type="ARBA" id="ARBA00023277"/>
    </source>
</evidence>
<dbReference type="PANTHER" id="PTHR10357:SF215">
    <property type="entry name" value="ALPHA-AMYLASE 1"/>
    <property type="match status" value="1"/>
</dbReference>
<sequence>MINQVLCILMMISLNYCRTKEEWKNRTIYQLLTDRFASTKTNRTSCDLGQYCGGNFKGIENNLDYIKNLGFDAIWISPIVQNYDGAYHGYAAKNIYQINENFGTAQDLKDLVNACHQKDIWVMIDIVANHMGNQDLDFSRNYPFNQSSHFHDLCEISDQDFATHNLVNIERCRLFMLADLNQDNSYVANELINWIKWIVNEFNIDGIRIDTAMMVKGEFWKKFTEATGIYSIGEVFDGDMGFLKQFIGPMDGLLNYPLFFTLRDVFLHWGDMYRIESFYYYQLQTYGKNNIPFMAQFNDNHDNARFLSDEVNGIEASQLKIIQFKAFTAFTLTSIGVPIMYYGSEQLFTGGGDPKNREIMWNSLNQNSDTYKFIKKINEARRAVNAGAQEQVQRYADNDFYAFTRGQLFAAFTSKYDRDVIRKITYHQYADGTKLCNVLYTGDCVLVQNGSFQVYLRNGEVKIYLPEGILIETE</sequence>
<evidence type="ECO:0000256" key="7">
    <source>
        <dbReference type="ARBA" id="ARBA00022801"/>
    </source>
</evidence>
<dbReference type="PIRSF" id="PIRSF001024">
    <property type="entry name" value="Alph-amyl_fung"/>
    <property type="match status" value="1"/>
</dbReference>
<dbReference type="InterPro" id="IPR006047">
    <property type="entry name" value="GH13_cat_dom"/>
</dbReference>
<dbReference type="SMART" id="SM00632">
    <property type="entry name" value="Aamy_C"/>
    <property type="match status" value="1"/>
</dbReference>
<evidence type="ECO:0000256" key="1">
    <source>
        <dbReference type="ARBA" id="ARBA00000548"/>
    </source>
</evidence>
<evidence type="ECO:0000256" key="5">
    <source>
        <dbReference type="ARBA" id="ARBA00022723"/>
    </source>
</evidence>
<dbReference type="InterPro" id="IPR031319">
    <property type="entry name" value="A-amylase_C"/>
</dbReference>
<keyword evidence="6 11" id="KW-0732">Signal</keyword>
<keyword evidence="8" id="KW-0106">Calcium</keyword>
<name>A0A8S1PJM9_9CILI</name>
<evidence type="ECO:0000313" key="15">
    <source>
        <dbReference type="Proteomes" id="UP000692954"/>
    </source>
</evidence>
<keyword evidence="5" id="KW-0479">Metal-binding</keyword>
<dbReference type="EC" id="3.2.1.1" evidence="4"/>
<feature type="domain" description="Glycosyl hydrolase family 13 catalytic" evidence="13">
    <location>
        <begin position="30"/>
        <end position="381"/>
    </location>
</feature>
<keyword evidence="10" id="KW-0326">Glycosidase</keyword>
<evidence type="ECO:0000256" key="3">
    <source>
        <dbReference type="ARBA" id="ARBA00008061"/>
    </source>
</evidence>
<evidence type="ECO:0000313" key="14">
    <source>
        <dbReference type="EMBL" id="CAD8103407.1"/>
    </source>
</evidence>